<evidence type="ECO:0000313" key="3">
    <source>
        <dbReference type="Proteomes" id="UP000253919"/>
    </source>
</evidence>
<proteinExistence type="predicted"/>
<dbReference type="NCBIfam" id="NF047539">
    <property type="entry name" value="XAC2610_fam"/>
    <property type="match status" value="1"/>
</dbReference>
<dbReference type="AlphaFoldDB" id="A0A369QLY6"/>
<organism evidence="2 3">
    <name type="scientific">Adhaeribacter pallidiroseus</name>
    <dbReference type="NCBI Taxonomy" id="2072847"/>
    <lineage>
        <taxon>Bacteria</taxon>
        <taxon>Pseudomonadati</taxon>
        <taxon>Bacteroidota</taxon>
        <taxon>Cytophagia</taxon>
        <taxon>Cytophagales</taxon>
        <taxon>Hymenobacteraceae</taxon>
        <taxon>Adhaeribacter</taxon>
    </lineage>
</organism>
<keyword evidence="1" id="KW-0732">Signal</keyword>
<feature type="signal peptide" evidence="1">
    <location>
        <begin position="1"/>
        <end position="21"/>
    </location>
</feature>
<gene>
    <name evidence="2" type="ORF">AHMF7616_02848</name>
</gene>
<dbReference type="EMBL" id="QASA01000001">
    <property type="protein sequence ID" value="RDC64236.1"/>
    <property type="molecule type" value="Genomic_DNA"/>
</dbReference>
<protein>
    <submittedName>
        <fullName evidence="2">Uncharacterized protein</fullName>
    </submittedName>
</protein>
<sequence length="210" mass="24188">MLKKQLLTLFSIILCSHVIIAQDCLQTGLSDNFNFRIITIKGLNEDSLVHTIKLELLIIDKIKNVEVQKIEFNAEETFDADFDDCSNIRSYVTGLNETDEAPDNDYGDFIVADFNFDDKEDFAIKKYWAGGSSGPVYNYYIQDRAGKFVKDSYLSEEVEFFPSKFDKKRTSLQVIVPVGACSIAKHVYSFNTRINKWKEKSHRLKSYCKK</sequence>
<evidence type="ECO:0000313" key="2">
    <source>
        <dbReference type="EMBL" id="RDC64236.1"/>
    </source>
</evidence>
<dbReference type="RefSeq" id="WP_115373421.1">
    <property type="nucleotide sequence ID" value="NZ_QASA01000001.1"/>
</dbReference>
<dbReference type="OrthoDB" id="5993839at2"/>
<dbReference type="InterPro" id="IPR058087">
    <property type="entry name" value="XAC2610_dom"/>
</dbReference>
<reference evidence="2 3" key="1">
    <citation type="submission" date="2018-04" db="EMBL/GenBank/DDBJ databases">
        <title>Adhaeribacter sp. HMF7616 genome sequencing and assembly.</title>
        <authorList>
            <person name="Kang H."/>
            <person name="Kang J."/>
            <person name="Cha I."/>
            <person name="Kim H."/>
            <person name="Joh K."/>
        </authorList>
    </citation>
    <scope>NUCLEOTIDE SEQUENCE [LARGE SCALE GENOMIC DNA]</scope>
    <source>
        <strain evidence="2 3">HMF7616</strain>
    </source>
</reference>
<evidence type="ECO:0000256" key="1">
    <source>
        <dbReference type="SAM" id="SignalP"/>
    </source>
</evidence>
<comment type="caution">
    <text evidence="2">The sequence shown here is derived from an EMBL/GenBank/DDBJ whole genome shotgun (WGS) entry which is preliminary data.</text>
</comment>
<name>A0A369QLY6_9BACT</name>
<keyword evidence="3" id="KW-1185">Reference proteome</keyword>
<feature type="chain" id="PRO_5017067575" evidence="1">
    <location>
        <begin position="22"/>
        <end position="210"/>
    </location>
</feature>
<accession>A0A369QLY6</accession>
<dbReference type="Proteomes" id="UP000253919">
    <property type="component" value="Unassembled WGS sequence"/>
</dbReference>